<feature type="region of interest" description="Disordered" evidence="12">
    <location>
        <begin position="882"/>
        <end position="958"/>
    </location>
</feature>
<dbReference type="PROSITE" id="PS50294">
    <property type="entry name" value="WD_REPEATS_REGION"/>
    <property type="match status" value="1"/>
</dbReference>
<dbReference type="Pfam" id="PF25313">
    <property type="entry name" value="BRWD_AD"/>
    <property type="match status" value="1"/>
</dbReference>
<dbReference type="Proteomes" id="UP000694251">
    <property type="component" value="Chromosome 2"/>
</dbReference>
<keyword evidence="3" id="KW-1003">Cell membrane</keyword>
<keyword evidence="4" id="KW-0433">Leucine-rich repeat</keyword>
<keyword evidence="7" id="KW-1133">Transmembrane helix</keyword>
<dbReference type="InterPro" id="IPR055414">
    <property type="entry name" value="LRR_R13L4/SHOC2-like"/>
</dbReference>
<keyword evidence="11" id="KW-0853">WD repeat</keyword>
<keyword evidence="5" id="KW-0812">Transmembrane</keyword>
<evidence type="ECO:0000256" key="7">
    <source>
        <dbReference type="ARBA" id="ARBA00022989"/>
    </source>
</evidence>
<dbReference type="Pfam" id="PF00400">
    <property type="entry name" value="WD40"/>
    <property type="match status" value="1"/>
</dbReference>
<proteinExistence type="inferred from homology"/>
<evidence type="ECO:0000256" key="6">
    <source>
        <dbReference type="ARBA" id="ARBA00022737"/>
    </source>
</evidence>
<dbReference type="PROSITE" id="PS50082">
    <property type="entry name" value="WD_REPEATS_2"/>
    <property type="match status" value="1"/>
</dbReference>
<evidence type="ECO:0000256" key="1">
    <source>
        <dbReference type="ARBA" id="ARBA00004251"/>
    </source>
</evidence>
<feature type="compositionally biased region" description="Basic and acidic residues" evidence="12">
    <location>
        <begin position="892"/>
        <end position="926"/>
    </location>
</feature>
<keyword evidence="10" id="KW-0103">Bromodomain</keyword>
<dbReference type="Pfam" id="PF00439">
    <property type="entry name" value="Bromodomain"/>
    <property type="match status" value="1"/>
</dbReference>
<comment type="caution">
    <text evidence="14">The sequence shown here is derived from an EMBL/GenBank/DDBJ whole genome shotgun (WGS) entry which is preliminary data.</text>
</comment>
<keyword evidence="9" id="KW-0325">Glycoprotein</keyword>
<evidence type="ECO:0000256" key="3">
    <source>
        <dbReference type="ARBA" id="ARBA00022475"/>
    </source>
</evidence>
<feature type="repeat" description="WD" evidence="11">
    <location>
        <begin position="45"/>
        <end position="80"/>
    </location>
</feature>
<dbReference type="InterPro" id="IPR001487">
    <property type="entry name" value="Bromodomain"/>
</dbReference>
<evidence type="ECO:0000313" key="14">
    <source>
        <dbReference type="EMBL" id="KAG7640858.1"/>
    </source>
</evidence>
<evidence type="ECO:0000256" key="4">
    <source>
        <dbReference type="ARBA" id="ARBA00022614"/>
    </source>
</evidence>
<organism evidence="14 15">
    <name type="scientific">Arabidopsis suecica</name>
    <name type="common">Swedish thale-cress</name>
    <name type="synonym">Cardaminopsis suecica</name>
    <dbReference type="NCBI Taxonomy" id="45249"/>
    <lineage>
        <taxon>Eukaryota</taxon>
        <taxon>Viridiplantae</taxon>
        <taxon>Streptophyta</taxon>
        <taxon>Embryophyta</taxon>
        <taxon>Tracheophyta</taxon>
        <taxon>Spermatophyta</taxon>
        <taxon>Magnoliopsida</taxon>
        <taxon>eudicotyledons</taxon>
        <taxon>Gunneridae</taxon>
        <taxon>Pentapetalae</taxon>
        <taxon>rosids</taxon>
        <taxon>malvids</taxon>
        <taxon>Brassicales</taxon>
        <taxon>Brassicaceae</taxon>
        <taxon>Camelineae</taxon>
        <taxon>Arabidopsis</taxon>
    </lineage>
</organism>
<keyword evidence="15" id="KW-1185">Reference proteome</keyword>
<name>A0A8T2FXW7_ARASU</name>
<dbReference type="SMART" id="SM00369">
    <property type="entry name" value="LRR_TYP"/>
    <property type="match status" value="5"/>
</dbReference>
<dbReference type="PANTHER" id="PTHR46662">
    <property type="entry name" value="DI-GLUCOSE BINDING PROTEIN WITH LEUCINE-RICH REPEAT DOMAIN-CONTAINING PROTEIN"/>
    <property type="match status" value="1"/>
</dbReference>
<gene>
    <name evidence="14" type="ORF">ISN44_As02g008920</name>
</gene>
<evidence type="ECO:0000256" key="9">
    <source>
        <dbReference type="ARBA" id="ARBA00023180"/>
    </source>
</evidence>
<dbReference type="PROSITE" id="PS50014">
    <property type="entry name" value="BROMODOMAIN_2"/>
    <property type="match status" value="1"/>
</dbReference>
<protein>
    <submittedName>
        <fullName evidence="14">Leucine-rich repeat</fullName>
    </submittedName>
</protein>
<dbReference type="InterPro" id="IPR001680">
    <property type="entry name" value="WD40_rpt"/>
</dbReference>
<dbReference type="GO" id="GO:0005886">
    <property type="term" value="C:plasma membrane"/>
    <property type="evidence" value="ECO:0007669"/>
    <property type="project" value="UniProtKB-SubCell"/>
</dbReference>
<dbReference type="InterPro" id="IPR003591">
    <property type="entry name" value="Leu-rich_rpt_typical-subtyp"/>
</dbReference>
<evidence type="ECO:0000256" key="11">
    <source>
        <dbReference type="PROSITE-ProRule" id="PRU00221"/>
    </source>
</evidence>
<dbReference type="OrthoDB" id="538223at2759"/>
<reference evidence="14 15" key="1">
    <citation type="submission" date="2020-12" db="EMBL/GenBank/DDBJ databases">
        <title>Concerted genomic and epigenomic changes stabilize Arabidopsis allopolyploids.</title>
        <authorList>
            <person name="Chen Z."/>
        </authorList>
    </citation>
    <scope>NUCLEOTIDE SEQUENCE [LARGE SCALE GENOMIC DNA]</scope>
    <source>
        <strain evidence="14">As9502</strain>
        <tissue evidence="14">Leaf</tissue>
    </source>
</reference>
<dbReference type="Pfam" id="PF23598">
    <property type="entry name" value="LRR_14"/>
    <property type="match status" value="1"/>
</dbReference>
<evidence type="ECO:0000313" key="15">
    <source>
        <dbReference type="Proteomes" id="UP000694251"/>
    </source>
</evidence>
<evidence type="ECO:0000256" key="10">
    <source>
        <dbReference type="PROSITE-ProRule" id="PRU00035"/>
    </source>
</evidence>
<accession>A0A8T2FXW7</accession>
<evidence type="ECO:0000259" key="13">
    <source>
        <dbReference type="PROSITE" id="PS50014"/>
    </source>
</evidence>
<dbReference type="FunFam" id="3.80.10.10:FF:000356">
    <property type="entry name" value="LRR receptor-like serine/threonine-protein kinase"/>
    <property type="match status" value="1"/>
</dbReference>
<feature type="compositionally biased region" description="Low complexity" evidence="12">
    <location>
        <begin position="927"/>
        <end position="938"/>
    </location>
</feature>
<dbReference type="InterPro" id="IPR001611">
    <property type="entry name" value="Leu-rich_rpt"/>
</dbReference>
<feature type="compositionally biased region" description="Basic and acidic residues" evidence="12">
    <location>
        <begin position="1008"/>
        <end position="1038"/>
    </location>
</feature>
<feature type="region of interest" description="Disordered" evidence="12">
    <location>
        <begin position="1008"/>
        <end position="1058"/>
    </location>
</feature>
<dbReference type="PANTHER" id="PTHR46662:SF49">
    <property type="entry name" value="LRR RECEPTOR-LIKE KINASE"/>
    <property type="match status" value="1"/>
</dbReference>
<keyword evidence="6" id="KW-0677">Repeat</keyword>
<sequence>MATVKRLSDVENDSIVEVLAGTRQGERFKCCWAVAIARWLTGFRPRGHTEAVTAIAFSPRPGSPYQLLSSSDDGTCLIWDARGCNHLDPKITEFACKMLPSLRRRSERLKDKTKARIMTSLSRRCEKRNFDELEGAPSSKNTCNGVNVAHSCLELKTDIDGMAVDTFSVVFNGFTNGERQYLELNDGESNGSQDVTSRLNDVADSSMWVSRAPGGTDELNDGFEDIKYDLTLDYQKDCVVGAEISLRYDCVGISNPHISDSLSSGSDQSSGAKSHDVGSFEILKPQQLKEKVSWLTLSIHEEDCRYILQKEDEVANLRQGHQEYLNFSSLRGSSSLDFNKDSGDSCCKMILKVIDPNSKVYSKTFKLTLPDLVTFPDFLVKRSRYEGAIQRKWTCRDKCKVWWRNKGEEDGRWWEGGILAVKPKSTHFLDSPWESLNKLTDFRKKNPDSFEDSYGLQKLNQIMGNSSYTNRFPVPLSLEVIRSRIENNYYRSMEALRHDVSVMLSNAETFFDLNKCMRCQVWNVIELNLSSSCLHGLLNSKSNIFSLQNLRFLDLSNNHFSGQILSSLGNFSSLTTLDLSENHFSGQIPSSLGNLLHLTSLDLTDNNFVGDIPTSLGNLSHLTLLLLGANNLVGEIPFSLGNLSHLTDLTLCENDLAGEIPSSFENLSHLTNLDLSQNNLVGEIPSFFGSFNQLVSLAVEENEFTGNFLLILLNLTNLSDLSLSRNQFTGTLPPNMSSLSNLVLFYADANAFTGTIPSSLLNIPSLSCFDLSDNQLNGNIEFGNISSSLSDLLLDNNNFRGSIHKSISKLVNLYTLDLSHFNTQGSINFSIFSDLKLLVDLHLSHLNTTTTIDLNTFLSSFKSLDTLDLSGNHISAINKSSVSNPVRTASRVHKEARPIVGSDRPDRSSDGSEQPDRSDRTDRSSDGSDGTGRSSDGTGRTDRSSDGMDREKCSRKHKDKCIRTNPRVAHGCNLTGKGRKHQEWVRNVIHHIGSISRPPSCIYLLSHGETDRRSVRPKGDSTDNQRESPRWEPMDKTDVGPASKPKADGRRILWASLR</sequence>
<feature type="domain" description="Bromo" evidence="13">
    <location>
        <begin position="468"/>
        <end position="518"/>
    </location>
</feature>
<evidence type="ECO:0000256" key="8">
    <source>
        <dbReference type="ARBA" id="ARBA00023136"/>
    </source>
</evidence>
<dbReference type="InterPro" id="IPR057451">
    <property type="entry name" value="BRWD/PHIP_AD"/>
</dbReference>
<dbReference type="EMBL" id="JAEFBJ010000002">
    <property type="protein sequence ID" value="KAG7640858.1"/>
    <property type="molecule type" value="Genomic_DNA"/>
</dbReference>
<dbReference type="FunFam" id="3.80.10.10:FF:000095">
    <property type="entry name" value="LRR receptor-like serine/threonine-protein kinase GSO1"/>
    <property type="match status" value="1"/>
</dbReference>
<dbReference type="Pfam" id="PF00560">
    <property type="entry name" value="LRR_1"/>
    <property type="match status" value="3"/>
</dbReference>
<evidence type="ECO:0000256" key="5">
    <source>
        <dbReference type="ARBA" id="ARBA00022692"/>
    </source>
</evidence>
<comment type="similarity">
    <text evidence="2">Belongs to the RLP family.</text>
</comment>
<dbReference type="SMART" id="SM00320">
    <property type="entry name" value="WD40"/>
    <property type="match status" value="1"/>
</dbReference>
<dbReference type="PROSITE" id="PS51450">
    <property type="entry name" value="LRR"/>
    <property type="match status" value="1"/>
</dbReference>
<comment type="subcellular location">
    <subcellularLocation>
        <location evidence="1">Cell membrane</location>
        <topology evidence="1">Single-pass type I membrane protein</topology>
    </subcellularLocation>
</comment>
<evidence type="ECO:0000256" key="12">
    <source>
        <dbReference type="SAM" id="MobiDB-lite"/>
    </source>
</evidence>
<dbReference type="AlphaFoldDB" id="A0A8T2FXW7"/>
<evidence type="ECO:0000256" key="2">
    <source>
        <dbReference type="ARBA" id="ARBA00009592"/>
    </source>
</evidence>
<feature type="compositionally biased region" description="Basic and acidic residues" evidence="12">
    <location>
        <begin position="939"/>
        <end position="952"/>
    </location>
</feature>
<keyword evidence="8" id="KW-0472">Membrane</keyword>